<evidence type="ECO:0000259" key="2">
    <source>
        <dbReference type="PROSITE" id="PS51465"/>
    </source>
</evidence>
<dbReference type="Pfam" id="PF22955">
    <property type="entry name" value="EGF2_RECK"/>
    <property type="match status" value="1"/>
</dbReference>
<evidence type="ECO:0000313" key="4">
    <source>
        <dbReference type="RefSeq" id="XP_014635283.1"/>
    </source>
</evidence>
<dbReference type="Gene3D" id="3.30.60.30">
    <property type="match status" value="2"/>
</dbReference>
<protein>
    <submittedName>
        <fullName evidence="4">Reversion-inducing cysteine-rich protein with Kazal motifs-like</fullName>
    </submittedName>
</protein>
<keyword evidence="3" id="KW-1185">Reference proteome</keyword>
<accession>A0ABM1C6V2</accession>
<gene>
    <name evidence="4" type="primary">LOC106800101</name>
</gene>
<reference evidence="4" key="1">
    <citation type="submission" date="2025-08" db="UniProtKB">
        <authorList>
            <consortium name="RefSeq"/>
        </authorList>
    </citation>
    <scope>IDENTIFICATION</scope>
</reference>
<dbReference type="Pfam" id="PF07648">
    <property type="entry name" value="Kazal_2"/>
    <property type="match status" value="3"/>
</dbReference>
<dbReference type="InterPro" id="IPR002350">
    <property type="entry name" value="Kazal_dom"/>
</dbReference>
<dbReference type="InterPro" id="IPR055134">
    <property type="entry name" value="EGF2_RECK_dom"/>
</dbReference>
<dbReference type="GeneID" id="106800101"/>
<evidence type="ECO:0000313" key="3">
    <source>
        <dbReference type="Proteomes" id="UP000694910"/>
    </source>
</evidence>
<dbReference type="SUPFAM" id="SSF100895">
    <property type="entry name" value="Kazal-type serine protease inhibitors"/>
    <property type="match status" value="3"/>
</dbReference>
<feature type="region of interest" description="Disordered" evidence="1">
    <location>
        <begin position="1"/>
        <end position="27"/>
    </location>
</feature>
<dbReference type="InterPro" id="IPR039016">
    <property type="entry name" value="RECK"/>
</dbReference>
<dbReference type="Proteomes" id="UP000694910">
    <property type="component" value="Unplaced"/>
</dbReference>
<dbReference type="PANTHER" id="PTHR13487:SF3">
    <property type="entry name" value="REVERSION-INDUCING CYSTEINE-RICH PROTEIN WITH KAZAL MOTIFS"/>
    <property type="match status" value="1"/>
</dbReference>
<organism evidence="3 4">
    <name type="scientific">Ceratotherium simum simum</name>
    <name type="common">Southern white rhinoceros</name>
    <dbReference type="NCBI Taxonomy" id="73337"/>
    <lineage>
        <taxon>Eukaryota</taxon>
        <taxon>Metazoa</taxon>
        <taxon>Chordata</taxon>
        <taxon>Craniata</taxon>
        <taxon>Vertebrata</taxon>
        <taxon>Euteleostomi</taxon>
        <taxon>Mammalia</taxon>
        <taxon>Eutheria</taxon>
        <taxon>Laurasiatheria</taxon>
        <taxon>Perissodactyla</taxon>
        <taxon>Rhinocerotidae</taxon>
        <taxon>Ceratotherium</taxon>
    </lineage>
</organism>
<feature type="domain" description="Kazal-like" evidence="2">
    <location>
        <begin position="73"/>
        <end position="127"/>
    </location>
</feature>
<dbReference type="InterPro" id="IPR036058">
    <property type="entry name" value="Kazal_dom_sf"/>
</dbReference>
<evidence type="ECO:0000256" key="1">
    <source>
        <dbReference type="SAM" id="MobiDB-lite"/>
    </source>
</evidence>
<dbReference type="InterPro" id="IPR056977">
    <property type="entry name" value="FnI_RECK"/>
</dbReference>
<proteinExistence type="predicted"/>
<dbReference type="SMART" id="SM00280">
    <property type="entry name" value="KAZAL"/>
    <property type="match status" value="3"/>
</dbReference>
<dbReference type="PANTHER" id="PTHR13487">
    <property type="entry name" value="SERINE PROTEASE INHIBITOR"/>
    <property type="match status" value="1"/>
</dbReference>
<feature type="compositionally biased region" description="Basic and acidic residues" evidence="1">
    <location>
        <begin position="1"/>
        <end position="13"/>
    </location>
</feature>
<dbReference type="PROSITE" id="PS00282">
    <property type="entry name" value="KAZAL_1"/>
    <property type="match status" value="1"/>
</dbReference>
<sequence>MCEVLEGREEHSRQKGQPETFSENREQCGKTSKLGVWKDMARGHGTSFNIDCNVCSCFAGNLVCSTHLCISEHSSEDDCRTFTGLPCNCAEQFVPVCGQNGRTYPSACIARCVGLQDHQFEFGSCISKDPCNPNPCPKNQRCIPKPQVCLTTVDKFGCSQHECLPRQLTCDQARDPVCDTNHLEHSNLCTLYQRGKSLLYKGPCQPFCRAAEPVCGHNGETYSSVCAAYSDRVAVDYLGPCQAVGVLSVSSSVSECAAVKCPSLSATECKPVIPPGACCPLCAGMLRVLFDKEKLDTIAKVNCFLCQVLLKPY</sequence>
<dbReference type="RefSeq" id="XP_014635283.1">
    <property type="nucleotide sequence ID" value="XM_014779797.1"/>
</dbReference>
<name>A0ABM1C6V2_CERSS</name>
<dbReference type="Pfam" id="PF25028">
    <property type="entry name" value="FnI_RECK"/>
    <property type="match status" value="1"/>
</dbReference>
<dbReference type="PROSITE" id="PS51465">
    <property type="entry name" value="KAZAL_2"/>
    <property type="match status" value="1"/>
</dbReference>